<dbReference type="EMBL" id="JBEZVI010000004">
    <property type="protein sequence ID" value="MEU3710011.1"/>
    <property type="molecule type" value="Genomic_DNA"/>
</dbReference>
<name>A0ABV2YX39_9ACTN</name>
<evidence type="ECO:0000256" key="3">
    <source>
        <dbReference type="ARBA" id="ARBA00022692"/>
    </source>
</evidence>
<feature type="transmembrane region" description="Helical" evidence="6">
    <location>
        <begin position="84"/>
        <end position="104"/>
    </location>
</feature>
<sequence>MPLSKFLGAVLVMVIWGVNFAIIDIGLRSFDPYLLASLRFLLAAVPAVFFFKRPNVPWRYLLLYGVFFGIGQFGLLFAGMDLGFSAGLASVVMQLQAFWTIGLAAGLMGERISPRYLVGFVVAAVGMGLVAAVTDGSVTAAGTVMVVGASLSWAVANLIIKKAKPENALAFTVWASLVPPIPMFLLSLGLGGWGTVEHSFTTMGWTGLGSLLYMVYPTILFGFALWGHLMRTYRTSRVAPLTLLVPIFGMASSMLLLGEPLGTMKATAITLVILGLVLNQFDVIGKVRARWALRHPGPVPSAVPGGEKPADATKAS</sequence>
<evidence type="ECO:0000256" key="6">
    <source>
        <dbReference type="SAM" id="Phobius"/>
    </source>
</evidence>
<comment type="similarity">
    <text evidence="2">Belongs to the EamA transporter family.</text>
</comment>
<evidence type="ECO:0000256" key="5">
    <source>
        <dbReference type="ARBA" id="ARBA00023136"/>
    </source>
</evidence>
<dbReference type="SUPFAM" id="SSF103481">
    <property type="entry name" value="Multidrug resistance efflux transporter EmrE"/>
    <property type="match status" value="2"/>
</dbReference>
<dbReference type="InterPro" id="IPR037185">
    <property type="entry name" value="EmrE-like"/>
</dbReference>
<feature type="transmembrane region" description="Helical" evidence="6">
    <location>
        <begin position="33"/>
        <end position="51"/>
    </location>
</feature>
<feature type="domain" description="EamA" evidence="7">
    <location>
        <begin position="7"/>
        <end position="130"/>
    </location>
</feature>
<feature type="transmembrane region" description="Helical" evidence="6">
    <location>
        <begin position="172"/>
        <end position="193"/>
    </location>
</feature>
<feature type="transmembrane region" description="Helical" evidence="6">
    <location>
        <begin position="140"/>
        <end position="160"/>
    </location>
</feature>
<feature type="transmembrane region" description="Helical" evidence="6">
    <location>
        <begin position="116"/>
        <end position="134"/>
    </location>
</feature>
<keyword evidence="3 6" id="KW-0812">Transmembrane</keyword>
<feature type="transmembrane region" description="Helical" evidence="6">
    <location>
        <begin position="205"/>
        <end position="226"/>
    </location>
</feature>
<evidence type="ECO:0000313" key="9">
    <source>
        <dbReference type="Proteomes" id="UP001550853"/>
    </source>
</evidence>
<dbReference type="InterPro" id="IPR050638">
    <property type="entry name" value="AA-Vitamin_Transporters"/>
</dbReference>
<accession>A0ABV2YX39</accession>
<dbReference type="Proteomes" id="UP001550853">
    <property type="component" value="Unassembled WGS sequence"/>
</dbReference>
<dbReference type="PANTHER" id="PTHR32322:SF9">
    <property type="entry name" value="AMINO-ACID METABOLITE EFFLUX PUMP-RELATED"/>
    <property type="match status" value="1"/>
</dbReference>
<feature type="transmembrane region" description="Helical" evidence="6">
    <location>
        <begin position="264"/>
        <end position="284"/>
    </location>
</feature>
<reference evidence="8 9" key="1">
    <citation type="submission" date="2024-06" db="EMBL/GenBank/DDBJ databases">
        <title>The Natural Products Discovery Center: Release of the First 8490 Sequenced Strains for Exploring Actinobacteria Biosynthetic Diversity.</title>
        <authorList>
            <person name="Kalkreuter E."/>
            <person name="Kautsar S.A."/>
            <person name="Yang D."/>
            <person name="Bader C.D."/>
            <person name="Teijaro C.N."/>
            <person name="Fluegel L."/>
            <person name="Davis C.M."/>
            <person name="Simpson J.R."/>
            <person name="Lauterbach L."/>
            <person name="Steele A.D."/>
            <person name="Gui C."/>
            <person name="Meng S."/>
            <person name="Li G."/>
            <person name="Viehrig K."/>
            <person name="Ye F."/>
            <person name="Su P."/>
            <person name="Kiefer A.F."/>
            <person name="Nichols A."/>
            <person name="Cepeda A.J."/>
            <person name="Yan W."/>
            <person name="Fan B."/>
            <person name="Jiang Y."/>
            <person name="Adhikari A."/>
            <person name="Zheng C.-J."/>
            <person name="Schuster L."/>
            <person name="Cowan T.M."/>
            <person name="Smanski M.J."/>
            <person name="Chevrette M.G."/>
            <person name="De Carvalho L.P.S."/>
            <person name="Shen B."/>
        </authorList>
    </citation>
    <scope>NUCLEOTIDE SEQUENCE [LARGE SCALE GENOMIC DNA]</scope>
    <source>
        <strain evidence="8 9">NPDC033039</strain>
    </source>
</reference>
<comment type="caution">
    <text evidence="8">The sequence shown here is derived from an EMBL/GenBank/DDBJ whole genome shotgun (WGS) entry which is preliminary data.</text>
</comment>
<feature type="domain" description="EamA" evidence="7">
    <location>
        <begin position="142"/>
        <end position="278"/>
    </location>
</feature>
<feature type="transmembrane region" description="Helical" evidence="6">
    <location>
        <begin position="7"/>
        <end position="27"/>
    </location>
</feature>
<evidence type="ECO:0000256" key="1">
    <source>
        <dbReference type="ARBA" id="ARBA00004141"/>
    </source>
</evidence>
<dbReference type="Pfam" id="PF00892">
    <property type="entry name" value="EamA"/>
    <property type="match status" value="2"/>
</dbReference>
<keyword evidence="9" id="KW-1185">Reference proteome</keyword>
<dbReference type="RefSeq" id="WP_078653705.1">
    <property type="nucleotide sequence ID" value="NZ_JBEZVI010000004.1"/>
</dbReference>
<evidence type="ECO:0000256" key="4">
    <source>
        <dbReference type="ARBA" id="ARBA00022989"/>
    </source>
</evidence>
<protein>
    <submittedName>
        <fullName evidence="8">EamA family transporter</fullName>
    </submittedName>
</protein>
<dbReference type="PANTHER" id="PTHR32322">
    <property type="entry name" value="INNER MEMBRANE TRANSPORTER"/>
    <property type="match status" value="1"/>
</dbReference>
<keyword evidence="5 6" id="KW-0472">Membrane</keyword>
<dbReference type="InterPro" id="IPR000620">
    <property type="entry name" value="EamA_dom"/>
</dbReference>
<feature type="transmembrane region" description="Helical" evidence="6">
    <location>
        <begin position="58"/>
        <end position="78"/>
    </location>
</feature>
<comment type="subcellular location">
    <subcellularLocation>
        <location evidence="1">Membrane</location>
        <topology evidence="1">Multi-pass membrane protein</topology>
    </subcellularLocation>
</comment>
<keyword evidence="4 6" id="KW-1133">Transmembrane helix</keyword>
<gene>
    <name evidence="8" type="ORF">AB0E61_07900</name>
</gene>
<feature type="transmembrane region" description="Helical" evidence="6">
    <location>
        <begin position="238"/>
        <end position="258"/>
    </location>
</feature>
<evidence type="ECO:0000256" key="2">
    <source>
        <dbReference type="ARBA" id="ARBA00007362"/>
    </source>
</evidence>
<organism evidence="8 9">
    <name type="scientific">Streptomyces catenulae</name>
    <dbReference type="NCBI Taxonomy" id="66875"/>
    <lineage>
        <taxon>Bacteria</taxon>
        <taxon>Bacillati</taxon>
        <taxon>Actinomycetota</taxon>
        <taxon>Actinomycetes</taxon>
        <taxon>Kitasatosporales</taxon>
        <taxon>Streptomycetaceae</taxon>
        <taxon>Streptomyces</taxon>
    </lineage>
</organism>
<evidence type="ECO:0000259" key="7">
    <source>
        <dbReference type="Pfam" id="PF00892"/>
    </source>
</evidence>
<evidence type="ECO:0000313" key="8">
    <source>
        <dbReference type="EMBL" id="MEU3710011.1"/>
    </source>
</evidence>
<proteinExistence type="inferred from homology"/>